<proteinExistence type="predicted"/>
<evidence type="ECO:0000259" key="1">
    <source>
        <dbReference type="Pfam" id="PF14301"/>
    </source>
</evidence>
<dbReference type="Proteomes" id="UP000254133">
    <property type="component" value="Unassembled WGS sequence"/>
</dbReference>
<dbReference type="InterPro" id="IPR025484">
    <property type="entry name" value="DUF4376"/>
</dbReference>
<accession>A0A378PX34</accession>
<evidence type="ECO:0000313" key="3">
    <source>
        <dbReference type="Proteomes" id="UP000254133"/>
    </source>
</evidence>
<dbReference type="AlphaFoldDB" id="A0A378PX34"/>
<gene>
    <name evidence="2" type="ORF">NCTC9426_01766</name>
</gene>
<name>A0A378PX34_MORBO</name>
<protein>
    <recommendedName>
        <fullName evidence="1">DUF4376 domain-containing protein</fullName>
    </recommendedName>
</protein>
<dbReference type="Pfam" id="PF14301">
    <property type="entry name" value="DUF4376"/>
    <property type="match status" value="1"/>
</dbReference>
<feature type="domain" description="DUF4376" evidence="1">
    <location>
        <begin position="77"/>
        <end position="183"/>
    </location>
</feature>
<evidence type="ECO:0000313" key="2">
    <source>
        <dbReference type="EMBL" id="STY93052.1"/>
    </source>
</evidence>
<dbReference type="RefSeq" id="WP_115369496.1">
    <property type="nucleotide sequence ID" value="NZ_UGPZ01000003.1"/>
</dbReference>
<organism evidence="2 3">
    <name type="scientific">Moraxella bovis</name>
    <dbReference type="NCBI Taxonomy" id="476"/>
    <lineage>
        <taxon>Bacteria</taxon>
        <taxon>Pseudomonadati</taxon>
        <taxon>Pseudomonadota</taxon>
        <taxon>Gammaproteobacteria</taxon>
        <taxon>Moraxellales</taxon>
        <taxon>Moraxellaceae</taxon>
        <taxon>Moraxella</taxon>
    </lineage>
</organism>
<reference evidence="2 3" key="1">
    <citation type="submission" date="2018-06" db="EMBL/GenBank/DDBJ databases">
        <authorList>
            <consortium name="Pathogen Informatics"/>
            <person name="Doyle S."/>
        </authorList>
    </citation>
    <scope>NUCLEOTIDE SEQUENCE [LARGE SCALE GENOMIC DNA]</scope>
    <source>
        <strain evidence="2 3">NCTC9426</strain>
    </source>
</reference>
<sequence>MKYFSPKAQAFYDLSLNYPNLPDDLIEIDEDAYQNLFVKLGQGCHIKSDLTASSPRPTIHHTWQDGNWVLSAAKSTLQDEIWEQIKQKRHTATRGGVYVKSVKKWFHTDDSSRTQYLALQILPELPADLMWKTMDNSFVKMDKALITELAMTILQAEQADFANAEKHRLAMLQAQNPLEYDYSKGWTAIYEQGVTNE</sequence>
<dbReference type="EMBL" id="UGPZ01000003">
    <property type="protein sequence ID" value="STY93052.1"/>
    <property type="molecule type" value="Genomic_DNA"/>
</dbReference>